<dbReference type="InterPro" id="IPR009057">
    <property type="entry name" value="Homeodomain-like_sf"/>
</dbReference>
<dbReference type="InterPro" id="IPR020479">
    <property type="entry name" value="HD_metazoa"/>
</dbReference>
<dbReference type="GO" id="GO:0005634">
    <property type="term" value="C:nucleus"/>
    <property type="evidence" value="ECO:0007669"/>
    <property type="project" value="UniProtKB-SubCell"/>
</dbReference>
<evidence type="ECO:0000256" key="2">
    <source>
        <dbReference type="ARBA" id="ARBA00023125"/>
    </source>
</evidence>
<comment type="subcellular location">
    <subcellularLocation>
        <location evidence="1 5 6">Nucleus</location>
    </subcellularLocation>
</comment>
<keyword evidence="2 5" id="KW-0238">DNA-binding</keyword>
<evidence type="ECO:0000256" key="1">
    <source>
        <dbReference type="ARBA" id="ARBA00004123"/>
    </source>
</evidence>
<name>A0A8R1E0V9_CAEJA</name>
<dbReference type="GO" id="GO:0042755">
    <property type="term" value="P:eating behavior"/>
    <property type="evidence" value="ECO:0007669"/>
    <property type="project" value="EnsemblMetazoa"/>
</dbReference>
<dbReference type="PRINTS" id="PR00024">
    <property type="entry name" value="HOMEOBOX"/>
</dbReference>
<dbReference type="Proteomes" id="UP000005237">
    <property type="component" value="Unassembled WGS sequence"/>
</dbReference>
<sequence>MLTLIILQLTTPHHTPPHRGGIRYHQINVQIRMDYLLTWMRKPSQMLSSLPYSRPLCVRWLIIFYASTLDMDQKFFISSLLQDNLTPVKGELDSPEFSVQTGSASAESNDESTDDKPEGLKEENFDKKTDFNPWSYVSQHLAAQLSQTGGLNAPPQVPVLNGTFTNEQTDALEHKFDAHKYLSPQERKKLAKSLNLSERQVKTWFQNRRAKWRRVRKDEDEDEMPNGVSARSLGQIQTNSFLHC</sequence>
<keyword evidence="4 5" id="KW-0539">Nucleus</keyword>
<keyword evidence="3 5" id="KW-0371">Homeobox</keyword>
<dbReference type="GO" id="GO:0040014">
    <property type="term" value="P:regulation of multicellular organism growth"/>
    <property type="evidence" value="ECO:0007669"/>
    <property type="project" value="EnsemblMetazoa"/>
</dbReference>
<reference evidence="10" key="1">
    <citation type="submission" date="2010-08" db="EMBL/GenBank/DDBJ databases">
        <authorList>
            <consortium name="Caenorhabditis japonica Sequencing Consortium"/>
            <person name="Wilson R.K."/>
        </authorList>
    </citation>
    <scope>NUCLEOTIDE SEQUENCE [LARGE SCALE GENOMIC DNA]</scope>
    <source>
        <strain evidence="10">DF5081</strain>
    </source>
</reference>
<protein>
    <submittedName>
        <fullName evidence="9">Homeobox domain-containing protein</fullName>
    </submittedName>
</protein>
<evidence type="ECO:0000313" key="9">
    <source>
        <dbReference type="EnsemblMetazoa" id="CJA16925b.1"/>
    </source>
</evidence>
<evidence type="ECO:0000256" key="6">
    <source>
        <dbReference type="RuleBase" id="RU000682"/>
    </source>
</evidence>
<dbReference type="Gene3D" id="1.10.10.60">
    <property type="entry name" value="Homeodomain-like"/>
    <property type="match status" value="1"/>
</dbReference>
<dbReference type="GO" id="GO:0009887">
    <property type="term" value="P:animal organ morphogenesis"/>
    <property type="evidence" value="ECO:0007669"/>
    <property type="project" value="EnsemblMetazoa"/>
</dbReference>
<dbReference type="PANTHER" id="PTHR24324">
    <property type="entry name" value="HOMEOBOX PROTEIN HHEX"/>
    <property type="match status" value="1"/>
</dbReference>
<dbReference type="InterPro" id="IPR051000">
    <property type="entry name" value="Homeobox_DNA-bind_prot"/>
</dbReference>
<dbReference type="GO" id="GO:0030036">
    <property type="term" value="P:actin cytoskeleton organization"/>
    <property type="evidence" value="ECO:0007669"/>
    <property type="project" value="EnsemblMetazoa"/>
</dbReference>
<evidence type="ECO:0000256" key="3">
    <source>
        <dbReference type="ARBA" id="ARBA00023155"/>
    </source>
</evidence>
<dbReference type="Pfam" id="PF00046">
    <property type="entry name" value="Homeodomain"/>
    <property type="match status" value="1"/>
</dbReference>
<organism evidence="9 10">
    <name type="scientific">Caenorhabditis japonica</name>
    <dbReference type="NCBI Taxonomy" id="281687"/>
    <lineage>
        <taxon>Eukaryota</taxon>
        <taxon>Metazoa</taxon>
        <taxon>Ecdysozoa</taxon>
        <taxon>Nematoda</taxon>
        <taxon>Chromadorea</taxon>
        <taxon>Rhabditida</taxon>
        <taxon>Rhabditina</taxon>
        <taxon>Rhabditomorpha</taxon>
        <taxon>Rhabditoidea</taxon>
        <taxon>Rhabditidae</taxon>
        <taxon>Peloderinae</taxon>
        <taxon>Caenorhabditis</taxon>
    </lineage>
</organism>
<dbReference type="InterPro" id="IPR017970">
    <property type="entry name" value="Homeobox_CS"/>
</dbReference>
<feature type="domain" description="Homeobox" evidence="8">
    <location>
        <begin position="163"/>
        <end position="215"/>
    </location>
</feature>
<dbReference type="GO" id="GO:1905905">
    <property type="term" value="P:nematode pharyngeal gland morphogenesis"/>
    <property type="evidence" value="ECO:0007669"/>
    <property type="project" value="EnsemblMetazoa"/>
</dbReference>
<reference evidence="9" key="2">
    <citation type="submission" date="2022-06" db="UniProtKB">
        <authorList>
            <consortium name="EnsemblMetazoa"/>
        </authorList>
    </citation>
    <scope>IDENTIFICATION</scope>
    <source>
        <strain evidence="9">DF5081</strain>
    </source>
</reference>
<dbReference type="GO" id="GO:0160096">
    <property type="term" value="P:nematode pharyngeal muscle development"/>
    <property type="evidence" value="ECO:0007669"/>
    <property type="project" value="EnsemblMetazoa"/>
</dbReference>
<dbReference type="SUPFAM" id="SSF46689">
    <property type="entry name" value="Homeodomain-like"/>
    <property type="match status" value="1"/>
</dbReference>
<dbReference type="PROSITE" id="PS00027">
    <property type="entry name" value="HOMEOBOX_1"/>
    <property type="match status" value="1"/>
</dbReference>
<dbReference type="PROSITE" id="PS50071">
    <property type="entry name" value="HOMEOBOX_2"/>
    <property type="match status" value="1"/>
</dbReference>
<feature type="region of interest" description="Disordered" evidence="7">
    <location>
        <begin position="92"/>
        <end position="125"/>
    </location>
</feature>
<feature type="DNA-binding region" description="Homeobox" evidence="5">
    <location>
        <begin position="165"/>
        <end position="216"/>
    </location>
</feature>
<evidence type="ECO:0000256" key="7">
    <source>
        <dbReference type="SAM" id="MobiDB-lite"/>
    </source>
</evidence>
<dbReference type="GO" id="GO:0042694">
    <property type="term" value="P:muscle cell fate specification"/>
    <property type="evidence" value="ECO:0007669"/>
    <property type="project" value="EnsemblMetazoa"/>
</dbReference>
<keyword evidence="10" id="KW-1185">Reference proteome</keyword>
<dbReference type="GO" id="GO:0000978">
    <property type="term" value="F:RNA polymerase II cis-regulatory region sequence-specific DNA binding"/>
    <property type="evidence" value="ECO:0007669"/>
    <property type="project" value="TreeGrafter"/>
</dbReference>
<evidence type="ECO:0000256" key="5">
    <source>
        <dbReference type="PROSITE-ProRule" id="PRU00108"/>
    </source>
</evidence>
<dbReference type="AlphaFoldDB" id="A0A8R1E0V9"/>
<evidence type="ECO:0000313" key="10">
    <source>
        <dbReference type="Proteomes" id="UP000005237"/>
    </source>
</evidence>
<accession>A0A8R1E0V9</accession>
<feature type="compositionally biased region" description="Polar residues" evidence="7">
    <location>
        <begin position="97"/>
        <end position="107"/>
    </location>
</feature>
<dbReference type="GO" id="GO:0000981">
    <property type="term" value="F:DNA-binding transcription factor activity, RNA polymerase II-specific"/>
    <property type="evidence" value="ECO:0007669"/>
    <property type="project" value="InterPro"/>
</dbReference>
<dbReference type="GO" id="GO:0002119">
    <property type="term" value="P:nematode larval development"/>
    <property type="evidence" value="ECO:0007669"/>
    <property type="project" value="EnsemblMetazoa"/>
</dbReference>
<dbReference type="PANTHER" id="PTHR24324:SF5">
    <property type="entry name" value="HEMATOPOIETICALLY-EXPRESSED HOMEOBOX PROTEIN HHEX"/>
    <property type="match status" value="1"/>
</dbReference>
<dbReference type="SMART" id="SM00389">
    <property type="entry name" value="HOX"/>
    <property type="match status" value="1"/>
</dbReference>
<evidence type="ECO:0000259" key="8">
    <source>
        <dbReference type="PROSITE" id="PS50071"/>
    </source>
</evidence>
<dbReference type="EnsemblMetazoa" id="CJA16925b.1">
    <property type="protein sequence ID" value="CJA16925b.1"/>
    <property type="gene ID" value="WBGene00136128"/>
</dbReference>
<dbReference type="InterPro" id="IPR001356">
    <property type="entry name" value="HD"/>
</dbReference>
<dbReference type="CDD" id="cd00086">
    <property type="entry name" value="homeodomain"/>
    <property type="match status" value="1"/>
</dbReference>
<evidence type="ECO:0000256" key="4">
    <source>
        <dbReference type="ARBA" id="ARBA00023242"/>
    </source>
</evidence>
<proteinExistence type="predicted"/>
<feature type="compositionally biased region" description="Basic and acidic residues" evidence="7">
    <location>
        <begin position="114"/>
        <end position="125"/>
    </location>
</feature>